<evidence type="ECO:0000256" key="2">
    <source>
        <dbReference type="SAM" id="MobiDB-lite"/>
    </source>
</evidence>
<dbReference type="Proteomes" id="UP001642540">
    <property type="component" value="Unassembled WGS sequence"/>
</dbReference>
<protein>
    <recommendedName>
        <fullName evidence="5">Bystin</fullName>
    </recommendedName>
</protein>
<feature type="region of interest" description="Disordered" evidence="2">
    <location>
        <begin position="1"/>
        <end position="136"/>
    </location>
</feature>
<dbReference type="InterPro" id="IPR007955">
    <property type="entry name" value="Bystin"/>
</dbReference>
<reference evidence="3 4" key="1">
    <citation type="submission" date="2024-08" db="EMBL/GenBank/DDBJ databases">
        <authorList>
            <person name="Cucini C."/>
            <person name="Frati F."/>
        </authorList>
    </citation>
    <scope>NUCLEOTIDE SEQUENCE [LARGE SCALE GENOMIC DNA]</scope>
</reference>
<comment type="similarity">
    <text evidence="1">Belongs to the bystin family.</text>
</comment>
<accession>A0ABP1Q5W3</accession>
<feature type="compositionally biased region" description="Acidic residues" evidence="2">
    <location>
        <begin position="114"/>
        <end position="134"/>
    </location>
</feature>
<keyword evidence="4" id="KW-1185">Reference proteome</keyword>
<evidence type="ECO:0000313" key="4">
    <source>
        <dbReference type="Proteomes" id="UP001642540"/>
    </source>
</evidence>
<dbReference type="PANTHER" id="PTHR12821:SF0">
    <property type="entry name" value="BYSTIN"/>
    <property type="match status" value="1"/>
</dbReference>
<proteinExistence type="inferred from homology"/>
<feature type="compositionally biased region" description="Basic and acidic residues" evidence="2">
    <location>
        <begin position="40"/>
        <end position="61"/>
    </location>
</feature>
<evidence type="ECO:0000313" key="3">
    <source>
        <dbReference type="EMBL" id="CAL8088424.1"/>
    </source>
</evidence>
<feature type="compositionally biased region" description="Basic residues" evidence="2">
    <location>
        <begin position="93"/>
        <end position="104"/>
    </location>
</feature>
<organism evidence="3 4">
    <name type="scientific">Orchesella dallaii</name>
    <dbReference type="NCBI Taxonomy" id="48710"/>
    <lineage>
        <taxon>Eukaryota</taxon>
        <taxon>Metazoa</taxon>
        <taxon>Ecdysozoa</taxon>
        <taxon>Arthropoda</taxon>
        <taxon>Hexapoda</taxon>
        <taxon>Collembola</taxon>
        <taxon>Entomobryomorpha</taxon>
        <taxon>Entomobryoidea</taxon>
        <taxon>Orchesellidae</taxon>
        <taxon>Orchesellinae</taxon>
        <taxon>Orchesella</taxon>
    </lineage>
</organism>
<sequence>MGKHKKDKLSKAIRDNPITRPGGGLGEQLHNDQVVNPSDQKQRSKDKNRMEEDPEFVDNKTTKRILKQARLQQQQLEDELAEEEETAGDRSQRRSGKSTVRKSVKLGGVSAAQESEESDEDEFALVSGDEDERDQETFSKEISIDPDDEQALEMFMNKNPEPTKKLGEILMEKLTEKQTEIETQFSEAGVVIHKVDPRVEEMYEGVRDVLKRYRSGKLPKAFKLIPRLANWEQILYITDPNGWSAAAMYQATRIFASNLKEKMAQRFFNLVLLPRVRDDIDEYKKLNFHLYQALRKSLFKPAAFMKGFLIPLCESGTCTLREAIIIGSVLAKNSIPLLHSSAAMLKIAEMDYSGSNSIFLRVFVDKKYALPYRVIDAMVYHFLKFEKDKRLLPVLWHQCFLAFVQRYKEYLSSEQKEALQGILRVHLHQQITPEIRRELMNSKCRDEVIQENAAMMVDS</sequence>
<dbReference type="Pfam" id="PF05291">
    <property type="entry name" value="Bystin"/>
    <property type="match status" value="1"/>
</dbReference>
<comment type="caution">
    <text evidence="3">The sequence shown here is derived from an EMBL/GenBank/DDBJ whole genome shotgun (WGS) entry which is preliminary data.</text>
</comment>
<evidence type="ECO:0000256" key="1">
    <source>
        <dbReference type="ARBA" id="ARBA00007114"/>
    </source>
</evidence>
<dbReference type="EMBL" id="CAXLJM020000022">
    <property type="protein sequence ID" value="CAL8088424.1"/>
    <property type="molecule type" value="Genomic_DNA"/>
</dbReference>
<feature type="compositionally biased region" description="Acidic residues" evidence="2">
    <location>
        <begin position="76"/>
        <end position="86"/>
    </location>
</feature>
<name>A0ABP1Q5W3_9HEXA</name>
<dbReference type="PANTHER" id="PTHR12821">
    <property type="entry name" value="BYSTIN"/>
    <property type="match status" value="1"/>
</dbReference>
<evidence type="ECO:0008006" key="5">
    <source>
        <dbReference type="Google" id="ProtNLM"/>
    </source>
</evidence>
<gene>
    <name evidence="3" type="ORF">ODALV1_LOCUS7052</name>
</gene>